<protein>
    <submittedName>
        <fullName evidence="2">Uncharacterized protein</fullName>
    </submittedName>
</protein>
<dbReference type="AlphaFoldDB" id="E7C6Y7"/>
<accession>E7C6Y7</accession>
<feature type="region of interest" description="Disordered" evidence="1">
    <location>
        <begin position="1"/>
        <end position="24"/>
    </location>
</feature>
<evidence type="ECO:0000256" key="1">
    <source>
        <dbReference type="SAM" id="MobiDB-lite"/>
    </source>
</evidence>
<proteinExistence type="predicted"/>
<dbReference type="EMBL" id="GU568008">
    <property type="protein sequence ID" value="ADI23211.1"/>
    <property type="molecule type" value="Genomic_DNA"/>
</dbReference>
<evidence type="ECO:0000313" key="2">
    <source>
        <dbReference type="EMBL" id="ADI23211.1"/>
    </source>
</evidence>
<name>E7C6Y7_9BACT</name>
<sequence>MDEMLGSLPTGVDDGDGLRQLNRSVGDPTHETVAIQANAAMLVASRLCRM</sequence>
<reference evidence="2" key="1">
    <citation type="submission" date="2010-01" db="EMBL/GenBank/DDBJ databases">
        <title>Genome fragments of uncultured bacteria from the North Pacific subtropical Gyre.</title>
        <authorList>
            <person name="Pham V.D."/>
            <person name="Delong E.F."/>
        </authorList>
    </citation>
    <scope>NUCLEOTIDE SEQUENCE</scope>
</reference>
<organism evidence="2">
    <name type="scientific">uncultured Gemmatimonadales bacterium HF0770_11C06</name>
    <dbReference type="NCBI Taxonomy" id="723616"/>
    <lineage>
        <taxon>Bacteria</taxon>
        <taxon>Pseudomonadati</taxon>
        <taxon>Gemmatimonadota</taxon>
        <taxon>Gemmatimonadia</taxon>
        <taxon>Gemmatimonadales</taxon>
        <taxon>environmental samples</taxon>
    </lineage>
</organism>